<evidence type="ECO:0000313" key="2">
    <source>
        <dbReference type="EMBL" id="KAJ1090251.1"/>
    </source>
</evidence>
<dbReference type="AlphaFoldDB" id="A0AAV7LFQ1"/>
<keyword evidence="3" id="KW-1185">Reference proteome</keyword>
<name>A0AAV7LFQ1_PLEWA</name>
<proteinExistence type="predicted"/>
<gene>
    <name evidence="2" type="ORF">NDU88_003386</name>
</gene>
<feature type="compositionally biased region" description="Pro residues" evidence="1">
    <location>
        <begin position="37"/>
        <end position="48"/>
    </location>
</feature>
<reference evidence="2" key="1">
    <citation type="journal article" date="2022" name="bioRxiv">
        <title>Sequencing and chromosome-scale assembly of the giantPleurodeles waltlgenome.</title>
        <authorList>
            <person name="Brown T."/>
            <person name="Elewa A."/>
            <person name="Iarovenko S."/>
            <person name="Subramanian E."/>
            <person name="Araus A.J."/>
            <person name="Petzold A."/>
            <person name="Susuki M."/>
            <person name="Suzuki K.-i.T."/>
            <person name="Hayashi T."/>
            <person name="Toyoda A."/>
            <person name="Oliveira C."/>
            <person name="Osipova E."/>
            <person name="Leigh N.D."/>
            <person name="Simon A."/>
            <person name="Yun M.H."/>
        </authorList>
    </citation>
    <scope>NUCLEOTIDE SEQUENCE</scope>
    <source>
        <strain evidence="2">20211129_DDA</strain>
        <tissue evidence="2">Liver</tissue>
    </source>
</reference>
<dbReference type="EMBL" id="JANPWB010000015">
    <property type="protein sequence ID" value="KAJ1090251.1"/>
    <property type="molecule type" value="Genomic_DNA"/>
</dbReference>
<sequence length="104" mass="10994">MRAGRSENAAGQGAIPPPAALTQRQQLAQGPALGPEPSAPRPGCPPGQPQRHGEVHHRSRGPPFLRLCRRSSAAAWRPQRSGSGRTTGRISDDSWSLCSASRSP</sequence>
<comment type="caution">
    <text evidence="2">The sequence shown here is derived from an EMBL/GenBank/DDBJ whole genome shotgun (WGS) entry which is preliminary data.</text>
</comment>
<evidence type="ECO:0000313" key="3">
    <source>
        <dbReference type="Proteomes" id="UP001066276"/>
    </source>
</evidence>
<accession>A0AAV7LFQ1</accession>
<feature type="region of interest" description="Disordered" evidence="1">
    <location>
        <begin position="1"/>
        <end position="104"/>
    </location>
</feature>
<feature type="compositionally biased region" description="Polar residues" evidence="1">
    <location>
        <begin position="80"/>
        <end position="104"/>
    </location>
</feature>
<organism evidence="2 3">
    <name type="scientific">Pleurodeles waltl</name>
    <name type="common">Iberian ribbed newt</name>
    <dbReference type="NCBI Taxonomy" id="8319"/>
    <lineage>
        <taxon>Eukaryota</taxon>
        <taxon>Metazoa</taxon>
        <taxon>Chordata</taxon>
        <taxon>Craniata</taxon>
        <taxon>Vertebrata</taxon>
        <taxon>Euteleostomi</taxon>
        <taxon>Amphibia</taxon>
        <taxon>Batrachia</taxon>
        <taxon>Caudata</taxon>
        <taxon>Salamandroidea</taxon>
        <taxon>Salamandridae</taxon>
        <taxon>Pleurodelinae</taxon>
        <taxon>Pleurodeles</taxon>
    </lineage>
</organism>
<dbReference type="Proteomes" id="UP001066276">
    <property type="component" value="Chromosome 11"/>
</dbReference>
<evidence type="ECO:0000256" key="1">
    <source>
        <dbReference type="SAM" id="MobiDB-lite"/>
    </source>
</evidence>
<protein>
    <submittedName>
        <fullName evidence="2">Uncharacterized protein</fullName>
    </submittedName>
</protein>